<feature type="DNA-binding region" description="H-T-H motif" evidence="2">
    <location>
        <begin position="36"/>
        <end position="55"/>
    </location>
</feature>
<keyword evidence="1 2" id="KW-0238">DNA-binding</keyword>
<dbReference type="EMBL" id="CP098755">
    <property type="protein sequence ID" value="USG65012.1"/>
    <property type="molecule type" value="Genomic_DNA"/>
</dbReference>
<dbReference type="SUPFAM" id="SSF48498">
    <property type="entry name" value="Tetracyclin repressor-like, C-terminal domain"/>
    <property type="match status" value="1"/>
</dbReference>
<reference evidence="4" key="1">
    <citation type="submission" date="2022-06" db="EMBL/GenBank/DDBJ databases">
        <title>Genome sequencing of Brevibacillus sp. BB3-R1.</title>
        <authorList>
            <person name="Heo J."/>
            <person name="Lee D."/>
            <person name="Won M."/>
            <person name="Han B.-H."/>
            <person name="Hong S.-B."/>
            <person name="Kwon S.-W."/>
        </authorList>
    </citation>
    <scope>NUCLEOTIDE SEQUENCE</scope>
    <source>
        <strain evidence="4">BB3-R1</strain>
    </source>
</reference>
<evidence type="ECO:0000313" key="4">
    <source>
        <dbReference type="EMBL" id="USG65012.1"/>
    </source>
</evidence>
<dbReference type="InterPro" id="IPR050109">
    <property type="entry name" value="HTH-type_TetR-like_transc_reg"/>
</dbReference>
<evidence type="ECO:0000259" key="3">
    <source>
        <dbReference type="PROSITE" id="PS50977"/>
    </source>
</evidence>
<dbReference type="Pfam" id="PF00440">
    <property type="entry name" value="TetR_N"/>
    <property type="match status" value="1"/>
</dbReference>
<evidence type="ECO:0000313" key="5">
    <source>
        <dbReference type="Proteomes" id="UP001056500"/>
    </source>
</evidence>
<keyword evidence="5" id="KW-1185">Reference proteome</keyword>
<dbReference type="PANTHER" id="PTHR30055:SF226">
    <property type="entry name" value="HTH-TYPE TRANSCRIPTIONAL REGULATOR PKSA"/>
    <property type="match status" value="1"/>
</dbReference>
<dbReference type="Gene3D" id="1.10.10.60">
    <property type="entry name" value="Homeodomain-like"/>
    <property type="match status" value="1"/>
</dbReference>
<dbReference type="InterPro" id="IPR036271">
    <property type="entry name" value="Tet_transcr_reg_TetR-rel_C_sf"/>
</dbReference>
<dbReference type="InterPro" id="IPR009057">
    <property type="entry name" value="Homeodomain-like_sf"/>
</dbReference>
<organism evidence="4 5">
    <name type="scientific">Brevibacillus ruminantium</name>
    <dbReference type="NCBI Taxonomy" id="2950604"/>
    <lineage>
        <taxon>Bacteria</taxon>
        <taxon>Bacillati</taxon>
        <taxon>Bacillota</taxon>
        <taxon>Bacilli</taxon>
        <taxon>Bacillales</taxon>
        <taxon>Paenibacillaceae</taxon>
        <taxon>Brevibacillus</taxon>
    </lineage>
</organism>
<gene>
    <name evidence="4" type="ORF">NDK47_23275</name>
</gene>
<protein>
    <submittedName>
        <fullName evidence="4">TetR/AcrR family transcriptional regulator</fullName>
    </submittedName>
</protein>
<accession>A0ABY4WG66</accession>
<dbReference type="Proteomes" id="UP001056500">
    <property type="component" value="Chromosome"/>
</dbReference>
<dbReference type="RefSeq" id="WP_251872119.1">
    <property type="nucleotide sequence ID" value="NZ_CP098755.1"/>
</dbReference>
<dbReference type="SUPFAM" id="SSF46689">
    <property type="entry name" value="Homeodomain-like"/>
    <property type="match status" value="1"/>
</dbReference>
<feature type="domain" description="HTH tetR-type" evidence="3">
    <location>
        <begin position="13"/>
        <end position="73"/>
    </location>
</feature>
<dbReference type="PRINTS" id="PR00455">
    <property type="entry name" value="HTHTETR"/>
</dbReference>
<sequence length="203" mass="22572">MSQRGRKKGAVGEQSRALLLAIAADEFAEHGYHDAKISAIVAKAGLTQPAFYLYFQNKEAIFQELVGTFRTRLYELTQKSRLETGMEASAVSERITGGLTMIFRFLSENPSLTRIGFYLSEEAEAMKKQVTSILHENLVFEQEAGYFARHLDMQMVAESLVGVTERLTTTQLLPGRKSPEALASEVVQLFLDGMRSATEKPGD</sequence>
<dbReference type="PROSITE" id="PS50977">
    <property type="entry name" value="HTH_TETR_2"/>
    <property type="match status" value="1"/>
</dbReference>
<evidence type="ECO:0000256" key="2">
    <source>
        <dbReference type="PROSITE-ProRule" id="PRU00335"/>
    </source>
</evidence>
<dbReference type="InterPro" id="IPR001647">
    <property type="entry name" value="HTH_TetR"/>
</dbReference>
<dbReference type="PANTHER" id="PTHR30055">
    <property type="entry name" value="HTH-TYPE TRANSCRIPTIONAL REGULATOR RUTR"/>
    <property type="match status" value="1"/>
</dbReference>
<dbReference type="Gene3D" id="1.10.357.10">
    <property type="entry name" value="Tetracycline Repressor, domain 2"/>
    <property type="match status" value="1"/>
</dbReference>
<proteinExistence type="predicted"/>
<name>A0ABY4WG66_9BACL</name>
<evidence type="ECO:0000256" key="1">
    <source>
        <dbReference type="ARBA" id="ARBA00023125"/>
    </source>
</evidence>